<proteinExistence type="inferred from homology"/>
<dbReference type="InterPro" id="IPR011257">
    <property type="entry name" value="DNA_glycosylase"/>
</dbReference>
<dbReference type="SUPFAM" id="SSF55811">
    <property type="entry name" value="Nudix"/>
    <property type="match status" value="1"/>
</dbReference>
<dbReference type="InterPro" id="IPR003651">
    <property type="entry name" value="Endonuclease3_FeS-loop_motif"/>
</dbReference>
<evidence type="ECO:0000256" key="1">
    <source>
        <dbReference type="ARBA" id="ARBA00000843"/>
    </source>
</evidence>
<dbReference type="Pfam" id="PF14815">
    <property type="entry name" value="NUDIX_4"/>
    <property type="match status" value="1"/>
</dbReference>
<dbReference type="AlphaFoldDB" id="A0AAV4LGG2"/>
<dbReference type="GO" id="GO:0006284">
    <property type="term" value="P:base-excision repair"/>
    <property type="evidence" value="ECO:0007669"/>
    <property type="project" value="UniProtKB-UniRule"/>
</dbReference>
<evidence type="ECO:0000256" key="3">
    <source>
        <dbReference type="ARBA" id="ARBA00012045"/>
    </source>
</evidence>
<reference evidence="17" key="1">
    <citation type="journal article" date="2023" name="Int. J. Syst. Evol. Microbiol.">
        <title>Collibacillus ludicampi gen. nov., sp. nov., a new soil bacterium of the family Alicyclobacillaceae.</title>
        <authorList>
            <person name="Jojima T."/>
            <person name="Ioku Y."/>
            <person name="Fukuta Y."/>
            <person name="Shirasaka N."/>
            <person name="Matsumura Y."/>
            <person name="Mori M."/>
        </authorList>
    </citation>
    <scope>NUCLEOTIDE SEQUENCE</scope>
    <source>
        <strain evidence="17">TP075</strain>
    </source>
</reference>
<dbReference type="InterPro" id="IPR015797">
    <property type="entry name" value="NUDIX_hydrolase-like_dom_sf"/>
</dbReference>
<evidence type="ECO:0000259" key="16">
    <source>
        <dbReference type="SMART" id="SM00478"/>
    </source>
</evidence>
<keyword evidence="10" id="KW-0411">Iron-sulfur</keyword>
<keyword evidence="8" id="KW-0378">Hydrolase</keyword>
<dbReference type="GO" id="GO:0032357">
    <property type="term" value="F:oxidized purine DNA binding"/>
    <property type="evidence" value="ECO:0007669"/>
    <property type="project" value="TreeGrafter"/>
</dbReference>
<evidence type="ECO:0000256" key="7">
    <source>
        <dbReference type="ARBA" id="ARBA00022763"/>
    </source>
</evidence>
<dbReference type="CDD" id="cd00056">
    <property type="entry name" value="ENDO3c"/>
    <property type="match status" value="1"/>
</dbReference>
<evidence type="ECO:0000256" key="2">
    <source>
        <dbReference type="ARBA" id="ARBA00008343"/>
    </source>
</evidence>
<dbReference type="GO" id="GO:0046872">
    <property type="term" value="F:metal ion binding"/>
    <property type="evidence" value="ECO:0007669"/>
    <property type="project" value="UniProtKB-UniRule"/>
</dbReference>
<dbReference type="Gene3D" id="1.10.1670.10">
    <property type="entry name" value="Helix-hairpin-Helix base-excision DNA repair enzymes (C-terminal)"/>
    <property type="match status" value="1"/>
</dbReference>
<dbReference type="GO" id="GO:0034039">
    <property type="term" value="F:8-oxo-7,8-dihydroguanine DNA N-glycosylase activity"/>
    <property type="evidence" value="ECO:0007669"/>
    <property type="project" value="TreeGrafter"/>
</dbReference>
<dbReference type="SMART" id="SM00525">
    <property type="entry name" value="FES"/>
    <property type="match status" value="1"/>
</dbReference>
<comment type="catalytic activity">
    <reaction evidence="1 15">
        <text>Hydrolyzes free adenine bases from 7,8-dihydro-8-oxoguanine:adenine mismatched double-stranded DNA, leaving an apurinic site.</text>
        <dbReference type="EC" id="3.2.2.31"/>
    </reaction>
</comment>
<comment type="function">
    <text evidence="14">Base excision repair (BER) glycosylase that initiates repair of A:oxoG to C:G by removing the inappropriately paired adenine base from the DNA backbone, generating an abasic site product. 8-oxoguanine (oxoG) is a genotoxic DNA lesion resulting from oxidation of guanine; this residue is misread by replicative DNA polymerases, that insert adenine instead of cytosine opposite the oxidized damaged base. Shows a powerful dicrimination of A versus C, since it does not cleave cytosine in oxoG:C pairs. May also be able to remove adenine from A:G mispairs, although this activity may not be physiologically relevant.</text>
</comment>
<dbReference type="InterPro" id="IPR029119">
    <property type="entry name" value="MutY_C"/>
</dbReference>
<evidence type="ECO:0000256" key="5">
    <source>
        <dbReference type="ARBA" id="ARBA00022485"/>
    </source>
</evidence>
<evidence type="ECO:0000256" key="14">
    <source>
        <dbReference type="ARBA" id="ARBA00058550"/>
    </source>
</evidence>
<evidence type="ECO:0000256" key="4">
    <source>
        <dbReference type="ARBA" id="ARBA00022023"/>
    </source>
</evidence>
<dbReference type="CDD" id="cd03431">
    <property type="entry name" value="NUDIX_DNA_Glycosylase_C-MutY"/>
    <property type="match status" value="1"/>
</dbReference>
<evidence type="ECO:0000256" key="15">
    <source>
        <dbReference type="RuleBase" id="RU365096"/>
    </source>
</evidence>
<evidence type="ECO:0000256" key="13">
    <source>
        <dbReference type="ARBA" id="ARBA00023295"/>
    </source>
</evidence>
<evidence type="ECO:0000256" key="6">
    <source>
        <dbReference type="ARBA" id="ARBA00022723"/>
    </source>
</evidence>
<dbReference type="EC" id="3.2.2.31" evidence="3 15"/>
<evidence type="ECO:0000256" key="11">
    <source>
        <dbReference type="ARBA" id="ARBA00023125"/>
    </source>
</evidence>
<dbReference type="GO" id="GO:0051539">
    <property type="term" value="F:4 iron, 4 sulfur cluster binding"/>
    <property type="evidence" value="ECO:0007669"/>
    <property type="project" value="UniProtKB-UniRule"/>
</dbReference>
<gene>
    <name evidence="17" type="primary">mutY</name>
    <name evidence="17" type="ORF">DNHGIG_23520</name>
</gene>
<keyword evidence="7 15" id="KW-0227">DNA damage</keyword>
<dbReference type="InterPro" id="IPR004036">
    <property type="entry name" value="Endonuclease-III-like_CS2"/>
</dbReference>
<evidence type="ECO:0000256" key="8">
    <source>
        <dbReference type="ARBA" id="ARBA00022801"/>
    </source>
</evidence>
<keyword evidence="6" id="KW-0479">Metal-binding</keyword>
<feature type="domain" description="HhH-GPD" evidence="16">
    <location>
        <begin position="54"/>
        <end position="205"/>
    </location>
</feature>
<keyword evidence="11" id="KW-0238">DNA-binding</keyword>
<dbReference type="GO" id="GO:0035485">
    <property type="term" value="F:adenine/guanine mispair binding"/>
    <property type="evidence" value="ECO:0007669"/>
    <property type="project" value="TreeGrafter"/>
</dbReference>
<evidence type="ECO:0000313" key="17">
    <source>
        <dbReference type="EMBL" id="GIM46803.1"/>
    </source>
</evidence>
<sequence length="368" mass="42219">MKKRLAANTKIADVSYQEAALIGQRLLTWYEEKKRDLPWRRTRDPYKIWVSEVMLQQTRVETVIPYWERFIDKFPTIQALAHAPEEEVLKAWEGLGYYSRARNLQAAVREVEERYGGQVPDTLEEISSLPGVGSYTAGAVLSIAYDVDVPAVDGNVLRVLARLFLIEQDIMKQRVRKRFEELAEFLIPPGRAASFNQALMELGATVCIPKVPRCPQCPLQSLCRAYAEGMQEELPVKGKKKPPRPVDLVTGIVRSGDRVLIVKRPLQGLLAGMWEFPSLEINERVTIEENLQSLFDRLGQRIEVETFFAKVEHTFSHIHWNLHAYLCKPILPLVPETEEMRWVNVYELHQYAFPVAHTKLIQALNGMV</sequence>
<dbReference type="Pfam" id="PF00730">
    <property type="entry name" value="HhH-GPD"/>
    <property type="match status" value="1"/>
</dbReference>
<evidence type="ECO:0000313" key="18">
    <source>
        <dbReference type="Proteomes" id="UP001057291"/>
    </source>
</evidence>
<dbReference type="PANTHER" id="PTHR42944">
    <property type="entry name" value="ADENINE DNA GLYCOSYLASE"/>
    <property type="match status" value="1"/>
</dbReference>
<keyword evidence="5" id="KW-0004">4Fe-4S</keyword>
<dbReference type="GO" id="GO:0006298">
    <property type="term" value="P:mismatch repair"/>
    <property type="evidence" value="ECO:0007669"/>
    <property type="project" value="TreeGrafter"/>
</dbReference>
<comment type="caution">
    <text evidence="17">The sequence shown here is derived from an EMBL/GenBank/DDBJ whole genome shotgun (WGS) entry which is preliminary data.</text>
</comment>
<evidence type="ECO:0000256" key="12">
    <source>
        <dbReference type="ARBA" id="ARBA00023204"/>
    </source>
</evidence>
<dbReference type="InterPro" id="IPR003265">
    <property type="entry name" value="HhH-GPD_domain"/>
</dbReference>
<dbReference type="FunFam" id="1.10.1670.10:FF:000002">
    <property type="entry name" value="Adenine DNA glycosylase"/>
    <property type="match status" value="1"/>
</dbReference>
<accession>A0AAV4LGG2</accession>
<keyword evidence="13 15" id="KW-0326">Glycosidase</keyword>
<dbReference type="SUPFAM" id="SSF48150">
    <property type="entry name" value="DNA-glycosylase"/>
    <property type="match status" value="1"/>
</dbReference>
<dbReference type="RefSeq" id="WP_282199857.1">
    <property type="nucleotide sequence ID" value="NZ_BOQE01000001.1"/>
</dbReference>
<dbReference type="GO" id="GO:0000701">
    <property type="term" value="F:purine-specific mismatch base pair DNA N-glycosylase activity"/>
    <property type="evidence" value="ECO:0007669"/>
    <property type="project" value="UniProtKB-EC"/>
</dbReference>
<dbReference type="FunFam" id="1.10.340.30:FF:000010">
    <property type="entry name" value="Adenine DNA glycosylase"/>
    <property type="match status" value="1"/>
</dbReference>
<dbReference type="Gene3D" id="3.90.79.10">
    <property type="entry name" value="Nucleoside Triphosphate Pyrophosphohydrolase"/>
    <property type="match status" value="1"/>
</dbReference>
<organism evidence="17 18">
    <name type="scientific">Collibacillus ludicampi</name>
    <dbReference type="NCBI Taxonomy" id="2771369"/>
    <lineage>
        <taxon>Bacteria</taxon>
        <taxon>Bacillati</taxon>
        <taxon>Bacillota</taxon>
        <taxon>Bacilli</taxon>
        <taxon>Bacillales</taxon>
        <taxon>Alicyclobacillaceae</taxon>
        <taxon>Collibacillus</taxon>
    </lineage>
</organism>
<dbReference type="Gene3D" id="1.10.340.30">
    <property type="entry name" value="Hypothetical protein, domain 2"/>
    <property type="match status" value="1"/>
</dbReference>
<protein>
    <recommendedName>
        <fullName evidence="4 15">Adenine DNA glycosylase</fullName>
        <ecNumber evidence="3 15">3.2.2.31</ecNumber>
    </recommendedName>
</protein>
<keyword evidence="9 15" id="KW-0408">Iron</keyword>
<dbReference type="InterPro" id="IPR000445">
    <property type="entry name" value="HhH_motif"/>
</dbReference>
<dbReference type="PROSITE" id="PS01155">
    <property type="entry name" value="ENDONUCLEASE_III_2"/>
    <property type="match status" value="1"/>
</dbReference>
<dbReference type="InterPro" id="IPR044298">
    <property type="entry name" value="MIG/MutY"/>
</dbReference>
<keyword evidence="12" id="KW-0234">DNA repair</keyword>
<comment type="similarity">
    <text evidence="2 15">Belongs to the Nth/MutY family.</text>
</comment>
<evidence type="ECO:0000256" key="10">
    <source>
        <dbReference type="ARBA" id="ARBA00023014"/>
    </source>
</evidence>
<dbReference type="InterPro" id="IPR005760">
    <property type="entry name" value="A/G_AdeGlyc_MutY"/>
</dbReference>
<dbReference type="NCBIfam" id="TIGR01084">
    <property type="entry name" value="mutY"/>
    <property type="match status" value="1"/>
</dbReference>
<dbReference type="Pfam" id="PF00633">
    <property type="entry name" value="HHH"/>
    <property type="match status" value="1"/>
</dbReference>
<keyword evidence="18" id="KW-1185">Reference proteome</keyword>
<comment type="cofactor">
    <cofactor evidence="15">
        <name>[4Fe-4S] cluster</name>
        <dbReference type="ChEBI" id="CHEBI:49883"/>
    </cofactor>
    <text evidence="15">Binds 1 [4Fe-4S] cluster.</text>
</comment>
<comment type="function">
    <text evidence="15">Adenine glycosylase active on G-A mispairs.</text>
</comment>
<dbReference type="InterPro" id="IPR023170">
    <property type="entry name" value="HhH_base_excis_C"/>
</dbReference>
<dbReference type="EMBL" id="BOQE01000001">
    <property type="protein sequence ID" value="GIM46803.1"/>
    <property type="molecule type" value="Genomic_DNA"/>
</dbReference>
<name>A0AAV4LGG2_9BACL</name>
<evidence type="ECO:0000256" key="9">
    <source>
        <dbReference type="ARBA" id="ARBA00023004"/>
    </source>
</evidence>
<dbReference type="SMART" id="SM00478">
    <property type="entry name" value="ENDO3c"/>
    <property type="match status" value="1"/>
</dbReference>
<dbReference type="Proteomes" id="UP001057291">
    <property type="component" value="Unassembled WGS sequence"/>
</dbReference>
<dbReference type="PANTHER" id="PTHR42944:SF1">
    <property type="entry name" value="ADENINE DNA GLYCOSYLASE"/>
    <property type="match status" value="1"/>
</dbReference>